<sequence>MDLHQNDAQSSRRSPPENTGNWRSGPLFFKTTYTNTHINRVYASLQLIVERAALALTRATGALVHLGGDGVSDVGKLLLLFLEVLSVGVGTVLLKPLVGLLDSVEDLLTCLLLLISDLATETVSVVDLVLQAESVVLKTVASLNALTGGLVLLGVLLSLGNHALNLLRSKTTLVVGDGDGLLLASSLVVGGNLEDTVGVKAEGDLDLGNTTRGRGDTGKLELAEDVVVLGQRSLTLEDLDQDHGLVVSGGREDLALAGRDLGVTADKLGHNSTGGLDTESKRVDIHEEYLLGTLLTGKNTSLDGSTESDSFIGVDALGSLLAVEEALNEALDLGDTGGTTDEDNVVNLGLLDIGVLENLLDRLQGLLEEVDVELLELGAGESLREVIALPESLNLNAGAHLRRQSALGLLSLALELTHGLGVLGDVNAVLLVVGLGQVVDDALVEIFTTEMEAAMAVPTMARGENRRAIQQRRPRPKAIELLDERAIVVVFGGSKLTDLNLEKKGIEKS</sequence>
<comment type="caution">
    <text evidence="1">The sequence shown here is derived from an EMBL/GenBank/DDBJ whole genome shotgun (WGS) entry which is preliminary data.</text>
</comment>
<gene>
    <name evidence="1" type="ORF">CRV2_00001013</name>
</gene>
<reference evidence="1" key="2">
    <citation type="submission" date="2021-10" db="EMBL/GenBank/DDBJ databases">
        <authorList>
            <person name="Piombo E."/>
        </authorList>
    </citation>
    <scope>NUCLEOTIDE SEQUENCE</scope>
</reference>
<name>A0ACA9TSF4_BIOOC</name>
<dbReference type="Proteomes" id="UP000836387">
    <property type="component" value="Unassembled WGS sequence"/>
</dbReference>
<proteinExistence type="predicted"/>
<keyword evidence="2" id="KW-1185">Reference proteome</keyword>
<accession>A0ACA9TSF4</accession>
<evidence type="ECO:0000313" key="2">
    <source>
        <dbReference type="Proteomes" id="UP000836387"/>
    </source>
</evidence>
<evidence type="ECO:0000313" key="1">
    <source>
        <dbReference type="EMBL" id="CAG9943851.1"/>
    </source>
</evidence>
<protein>
    <submittedName>
        <fullName evidence="1">Uncharacterized protein</fullName>
    </submittedName>
</protein>
<organism evidence="1 2">
    <name type="scientific">Clonostachys rosea f. rosea IK726</name>
    <dbReference type="NCBI Taxonomy" id="1349383"/>
    <lineage>
        <taxon>Eukaryota</taxon>
        <taxon>Fungi</taxon>
        <taxon>Dikarya</taxon>
        <taxon>Ascomycota</taxon>
        <taxon>Pezizomycotina</taxon>
        <taxon>Sordariomycetes</taxon>
        <taxon>Hypocreomycetidae</taxon>
        <taxon>Hypocreales</taxon>
        <taxon>Bionectriaceae</taxon>
        <taxon>Clonostachys</taxon>
    </lineage>
</organism>
<dbReference type="EMBL" id="CADEHS020000007">
    <property type="protein sequence ID" value="CAG9943851.1"/>
    <property type="molecule type" value="Genomic_DNA"/>
</dbReference>
<reference evidence="1" key="1">
    <citation type="submission" date="2020-04" db="EMBL/GenBank/DDBJ databases">
        <authorList>
            <person name="Broberg M."/>
        </authorList>
    </citation>
    <scope>NUCLEOTIDE SEQUENCE</scope>
</reference>